<evidence type="ECO:0000313" key="1">
    <source>
        <dbReference type="EMBL" id="KAK7295539.1"/>
    </source>
</evidence>
<reference evidence="1 2" key="1">
    <citation type="submission" date="2024-01" db="EMBL/GenBank/DDBJ databases">
        <title>The genomes of 5 underutilized Papilionoideae crops provide insights into root nodulation and disease resistance.</title>
        <authorList>
            <person name="Yuan L."/>
        </authorList>
    </citation>
    <scope>NUCLEOTIDE SEQUENCE [LARGE SCALE GENOMIC DNA]</scope>
    <source>
        <strain evidence="1">LY-2023</strain>
        <tissue evidence="1">Leaf</tissue>
    </source>
</reference>
<gene>
    <name evidence="1" type="ORF">RJT34_18449</name>
</gene>
<accession>A0AAN9JDZ7</accession>
<dbReference type="Proteomes" id="UP001359559">
    <property type="component" value="Unassembled WGS sequence"/>
</dbReference>
<dbReference type="AlphaFoldDB" id="A0AAN9JDZ7"/>
<dbReference type="EMBL" id="JAYKXN010000004">
    <property type="protein sequence ID" value="KAK7295539.1"/>
    <property type="molecule type" value="Genomic_DNA"/>
</dbReference>
<organism evidence="1 2">
    <name type="scientific">Clitoria ternatea</name>
    <name type="common">Butterfly pea</name>
    <dbReference type="NCBI Taxonomy" id="43366"/>
    <lineage>
        <taxon>Eukaryota</taxon>
        <taxon>Viridiplantae</taxon>
        <taxon>Streptophyta</taxon>
        <taxon>Embryophyta</taxon>
        <taxon>Tracheophyta</taxon>
        <taxon>Spermatophyta</taxon>
        <taxon>Magnoliopsida</taxon>
        <taxon>eudicotyledons</taxon>
        <taxon>Gunneridae</taxon>
        <taxon>Pentapetalae</taxon>
        <taxon>rosids</taxon>
        <taxon>fabids</taxon>
        <taxon>Fabales</taxon>
        <taxon>Fabaceae</taxon>
        <taxon>Papilionoideae</taxon>
        <taxon>50 kb inversion clade</taxon>
        <taxon>NPAAA clade</taxon>
        <taxon>indigoferoid/millettioid clade</taxon>
        <taxon>Phaseoleae</taxon>
        <taxon>Clitoria</taxon>
    </lineage>
</organism>
<sequence length="82" mass="9696">MPHKDSVVQQLRFLLHCPRVLNSRVKLLVALVLTRCSSEIQNHTGINSLFSCRAIKNMLFDSLYQRQQERQREDREDKSKLE</sequence>
<evidence type="ECO:0000313" key="2">
    <source>
        <dbReference type="Proteomes" id="UP001359559"/>
    </source>
</evidence>
<protein>
    <submittedName>
        <fullName evidence="1">Uncharacterized protein</fullName>
    </submittedName>
</protein>
<proteinExistence type="predicted"/>
<comment type="caution">
    <text evidence="1">The sequence shown here is derived from an EMBL/GenBank/DDBJ whole genome shotgun (WGS) entry which is preliminary data.</text>
</comment>
<keyword evidence="2" id="KW-1185">Reference proteome</keyword>
<name>A0AAN9JDZ7_CLITE</name>